<feature type="compositionally biased region" description="Basic residues" evidence="1">
    <location>
        <begin position="178"/>
        <end position="195"/>
    </location>
</feature>
<accession>A0A061B5G1</accession>
<reference evidence="2" key="1">
    <citation type="journal article" date="2014" name="Genome Announc.">
        <title>Draft genome sequence of Rhodosporidium toruloides CECT1137, an oleaginous yeast of biotechnological interest.</title>
        <authorList>
            <person name="Morin N."/>
            <person name="Calcas X."/>
            <person name="Devillers H."/>
            <person name="Durrens P."/>
            <person name="Sherman D.J."/>
            <person name="Nicaud J.-M."/>
            <person name="Neuveglise C."/>
        </authorList>
    </citation>
    <scope>NUCLEOTIDE SEQUENCE</scope>
    <source>
        <strain evidence="2">CECT1137</strain>
    </source>
</reference>
<dbReference type="EMBL" id="LK052945">
    <property type="protein sequence ID" value="CDR45187.1"/>
    <property type="molecule type" value="Genomic_DNA"/>
</dbReference>
<organism evidence="2">
    <name type="scientific">Rhodotorula toruloides</name>
    <name type="common">Yeast</name>
    <name type="synonym">Rhodosporidium toruloides</name>
    <dbReference type="NCBI Taxonomy" id="5286"/>
    <lineage>
        <taxon>Eukaryota</taxon>
        <taxon>Fungi</taxon>
        <taxon>Dikarya</taxon>
        <taxon>Basidiomycota</taxon>
        <taxon>Pucciniomycotina</taxon>
        <taxon>Microbotryomycetes</taxon>
        <taxon>Sporidiobolales</taxon>
        <taxon>Sporidiobolaceae</taxon>
        <taxon>Rhodotorula</taxon>
    </lineage>
</organism>
<dbReference type="OrthoDB" id="2529127at2759"/>
<evidence type="ECO:0000256" key="1">
    <source>
        <dbReference type="SAM" id="MobiDB-lite"/>
    </source>
</evidence>
<protein>
    <submittedName>
        <fullName evidence="2">RHTO0S10e06436g1_1</fullName>
    </submittedName>
</protein>
<proteinExistence type="predicted"/>
<dbReference type="AlphaFoldDB" id="A0A061B5G1"/>
<feature type="compositionally biased region" description="Low complexity" evidence="1">
    <location>
        <begin position="196"/>
        <end position="205"/>
    </location>
</feature>
<name>A0A061B5G1_RHOTO</name>
<feature type="region of interest" description="Disordered" evidence="1">
    <location>
        <begin position="162"/>
        <end position="282"/>
    </location>
</feature>
<evidence type="ECO:0000313" key="2">
    <source>
        <dbReference type="EMBL" id="CDR45187.1"/>
    </source>
</evidence>
<gene>
    <name evidence="2" type="ORF">RHTO0S_10e06436g</name>
</gene>
<sequence>MPHSTVYEAYDEDWDEQGVWIGDGAGGDAGDWEGEGEGGSAVEWADEGAEDDDFGPGVTVVRRTNLAEHNELMATDLSLDAYLDPLALVNAWEGALTDFKFMHPDRFLPPTEAPLSLAQRQTKAPIWYGPPPSTASTSKLPSHLPIHTVSSSASTHANGHTVFREPSVTPSDSPAPGTKKRKRLTGSQKKARKAAKLAAATTAAAGDEEECPAGAEDHDDEHATPQTAVPPRRGPPSPTYTPSSPKISRTGHPPSPSPPPAASTSASATLTRPIGPQHPSSFSFVVPPVSSLPTTFPPPPPIAPLTGDEPALEAETPEALLEAALWSWYTAGYQTALYHAAVGVAKFKPSANESS</sequence>